<sequence length="289" mass="33491">MAEYFYEIKYEDIPEFLEENIDKEKLLAEIKTSFPGVEAVAAQMGYDDLLKEDFGSFISELSNIYSVGTMASASPCGFVFYRENEDFFEANMDDILEFHKQFADSLGMNFDEYVADFNNGHKGDYILDLLEGRGKYLKNDLVWGYVEGLANYVMDNLNLIDILKKDSDIEEEDSEEEEIDADEIHEILCEKCFAGISFPKSALQSYSENSLIWDEPLLEEFAKDAKKELENLGYEVACYEDTEKSSRRCDERFIFVVASNTDELEEVKKYIEEKGRYEEVFNTNTRTMQ</sequence>
<dbReference type="EMBL" id="UGJF01000002">
    <property type="protein sequence ID" value="STQ88965.1"/>
    <property type="molecule type" value="Genomic_DNA"/>
</dbReference>
<evidence type="ECO:0000259" key="1">
    <source>
        <dbReference type="Pfam" id="PF23864"/>
    </source>
</evidence>
<feature type="domain" description="DUF7222" evidence="1">
    <location>
        <begin position="61"/>
        <end position="157"/>
    </location>
</feature>
<evidence type="ECO:0000313" key="3">
    <source>
        <dbReference type="Proteomes" id="UP000255269"/>
    </source>
</evidence>
<evidence type="ECO:0000313" key="2">
    <source>
        <dbReference type="EMBL" id="STQ88965.1"/>
    </source>
</evidence>
<proteinExistence type="predicted"/>
<accession>A0A377Q2F6</accession>
<dbReference type="AlphaFoldDB" id="A0A377Q2F6"/>
<dbReference type="InterPro" id="IPR055646">
    <property type="entry name" value="DUF7222"/>
</dbReference>
<dbReference type="Pfam" id="PF23864">
    <property type="entry name" value="DUF7222"/>
    <property type="match status" value="1"/>
</dbReference>
<dbReference type="RefSeq" id="WP_115057352.1">
    <property type="nucleotide sequence ID" value="NZ_UGJF01000002.1"/>
</dbReference>
<name>A0A377Q2F6_9HELI</name>
<dbReference type="Proteomes" id="UP000255269">
    <property type="component" value="Unassembled WGS sequence"/>
</dbReference>
<organism evidence="2 3">
    <name type="scientific">Helicobacter pullorum</name>
    <dbReference type="NCBI Taxonomy" id="35818"/>
    <lineage>
        <taxon>Bacteria</taxon>
        <taxon>Pseudomonadati</taxon>
        <taxon>Campylobacterota</taxon>
        <taxon>Epsilonproteobacteria</taxon>
        <taxon>Campylobacterales</taxon>
        <taxon>Helicobacteraceae</taxon>
        <taxon>Helicobacter</taxon>
    </lineage>
</organism>
<reference evidence="2 3" key="1">
    <citation type="submission" date="2018-06" db="EMBL/GenBank/DDBJ databases">
        <authorList>
            <consortium name="Pathogen Informatics"/>
            <person name="Doyle S."/>
        </authorList>
    </citation>
    <scope>NUCLEOTIDE SEQUENCE [LARGE SCALE GENOMIC DNA]</scope>
    <source>
        <strain evidence="2 3">NCTC13156</strain>
    </source>
</reference>
<protein>
    <recommendedName>
        <fullName evidence="1">DUF7222 domain-containing protein</fullName>
    </recommendedName>
</protein>
<gene>
    <name evidence="2" type="ORF">NCTC13156_01772</name>
</gene>